<accession>A0ABS1KW20</accession>
<evidence type="ECO:0000313" key="9">
    <source>
        <dbReference type="EMBL" id="MBL0743650.1"/>
    </source>
</evidence>
<comment type="caution">
    <text evidence="9">The sequence shown here is derived from an EMBL/GenBank/DDBJ whole genome shotgun (WGS) entry which is preliminary data.</text>
</comment>
<dbReference type="PRINTS" id="PR00606">
    <property type="entry name" value="CYTCHROMECID"/>
</dbReference>
<dbReference type="PANTHER" id="PTHR40469">
    <property type="entry name" value="SECRETED GLYCOSYL HYDROLASE"/>
    <property type="match status" value="1"/>
</dbReference>
<dbReference type="InterPro" id="IPR029010">
    <property type="entry name" value="ThuA-like"/>
</dbReference>
<dbReference type="InterPro" id="IPR029062">
    <property type="entry name" value="Class_I_gatase-like"/>
</dbReference>
<sequence length="1107" mass="122502">MHKLNSYLSIAVLFCLLLSCGEKQPPRVLVFSKTTGYRHESIGTGKIALMELGKKNGFEVDTTENSALFNEENLKRYRAVIFLSTTQDVLDPVQQVDFKRFIEAGGGYVGIHAAADTEYEWPWYGKLVGAYFKSHPKQQEAMFRKVEDFGPHPNTLPKEWKRFDELYNYKHISPDIKVIYNLDESTYTGGENGENHPIAWYHEFEGGRSFYTGMGHTNESYSDSLFLDHLLTGINYAIGDKAPDYSKAKSVRAVEENRFTKTVLDFNLDEPTEMAVLPDGKVLFLERKGEVVLYTPADGKLTTVNKFNVWTKSEDGMIGLAADPNFAENHWLYIFYSHPDKSVNVLSRFEFKDDKVDMTTEKQLLEVATQRETCCHTGGSLLFDANGNLFISTGDNTSPFASDGFSPSDETPGRAPFDAQKSSGNTNDLRGKILRIHPEKDGTYTIPEGNLFAKGEEKTRPEIYVMGCRNPYRISLDAKTGYLYWGEVGPDAGKDDSLRGPRGYDELNQAKKPGYFGWPYFVGNNFPYAKYDFVNKKVLAKWDPAAPINESPNNTGKRELPPVSPALIWYPYAKSDDFPMVKEGGRNAMAGPVYYSENYKGVATAFPTYFDGKLLIYDWIRNWMFLVTMDASGAILDMEPFMPHTKFNNIIDMAYGPDGKLYMIEYGTAWFKQNLDARLVRIDYNGGNRPPVAVLATDKIATSVPATIQFTTEGTNDPDGDAITYQLEAEGKTLTSTDGKFSVDFKNPGAQTVKLTVKDDKGGTADAQLKLTLGNEMPVVKAEILSGNKDFYFPGTPVKYAVTVTDKEDGSTTDGKIKGEAVTVTFDYLKGFDITEIAQGHQVPTAELPGKALIEKSDCKSCHIINQKSAGPSYKDVAEKYKGDEKALGMLASKVIKGGAGVWGTIEMAAHPQVSVDDAKKMVEYILSLAEEKNVVKLPLTGTATPGKEQDGAYMLTATYFDKGASGVPSLSGSTAVVLRSPMLTVDQMEDVSIAGKLKADKGQWVLQNVLNNAHGAFKNIDLTGVKKATLIAYILAEQTVGGEIELHLDKPDGKLLGKVNITAPLMSKVSVKFAPENGRHDLYVVFKNATSNKPMFYFSGVQLDNK</sequence>
<keyword evidence="4" id="KW-0249">Electron transport</keyword>
<evidence type="ECO:0000256" key="3">
    <source>
        <dbReference type="ARBA" id="ARBA00022723"/>
    </source>
</evidence>
<dbReference type="SUPFAM" id="SSF52317">
    <property type="entry name" value="Class I glutamine amidotransferase-like"/>
    <property type="match status" value="1"/>
</dbReference>
<organism evidence="9 10">
    <name type="scientific">Chryseolinea lacunae</name>
    <dbReference type="NCBI Taxonomy" id="2801331"/>
    <lineage>
        <taxon>Bacteria</taxon>
        <taxon>Pseudomonadati</taxon>
        <taxon>Bacteroidota</taxon>
        <taxon>Cytophagia</taxon>
        <taxon>Cytophagales</taxon>
        <taxon>Fulvivirgaceae</taxon>
        <taxon>Chryseolinea</taxon>
    </lineage>
</organism>
<dbReference type="SUPFAM" id="SSF50952">
    <property type="entry name" value="Soluble quinoprotein glucose dehydrogenase"/>
    <property type="match status" value="1"/>
</dbReference>
<dbReference type="InterPro" id="IPR000601">
    <property type="entry name" value="PKD_dom"/>
</dbReference>
<dbReference type="EMBL" id="JAERRB010000007">
    <property type="protein sequence ID" value="MBL0743650.1"/>
    <property type="molecule type" value="Genomic_DNA"/>
</dbReference>
<evidence type="ECO:0000259" key="8">
    <source>
        <dbReference type="PROSITE" id="PS51007"/>
    </source>
</evidence>
<evidence type="ECO:0000256" key="1">
    <source>
        <dbReference type="ARBA" id="ARBA00022448"/>
    </source>
</evidence>
<keyword evidence="2 6" id="KW-0349">Heme</keyword>
<feature type="domain" description="Cytochrome c" evidence="8">
    <location>
        <begin position="845"/>
        <end position="930"/>
    </location>
</feature>
<dbReference type="SUPFAM" id="SSF49299">
    <property type="entry name" value="PKD domain"/>
    <property type="match status" value="1"/>
</dbReference>
<name>A0ABS1KW20_9BACT</name>
<evidence type="ECO:0000256" key="2">
    <source>
        <dbReference type="ARBA" id="ARBA00022617"/>
    </source>
</evidence>
<dbReference type="Pfam" id="PF06283">
    <property type="entry name" value="ThuA"/>
    <property type="match status" value="1"/>
</dbReference>
<dbReference type="CDD" id="cd04084">
    <property type="entry name" value="CBM6_xylanase-like"/>
    <property type="match status" value="1"/>
</dbReference>
<evidence type="ECO:0000256" key="4">
    <source>
        <dbReference type="ARBA" id="ARBA00022982"/>
    </source>
</evidence>
<gene>
    <name evidence="9" type="ORF">JI741_20620</name>
</gene>
<dbReference type="Gene3D" id="1.10.760.10">
    <property type="entry name" value="Cytochrome c-like domain"/>
    <property type="match status" value="1"/>
</dbReference>
<evidence type="ECO:0000256" key="6">
    <source>
        <dbReference type="PROSITE-ProRule" id="PRU00433"/>
    </source>
</evidence>
<dbReference type="InterPro" id="IPR013783">
    <property type="entry name" value="Ig-like_fold"/>
</dbReference>
<dbReference type="Proteomes" id="UP000613030">
    <property type="component" value="Unassembled WGS sequence"/>
</dbReference>
<dbReference type="InterPro" id="IPR012938">
    <property type="entry name" value="Glc/Sorbosone_DH"/>
</dbReference>
<dbReference type="InterPro" id="IPR011041">
    <property type="entry name" value="Quinoprot_gluc/sorb_DH_b-prop"/>
</dbReference>
<dbReference type="InterPro" id="IPR002324">
    <property type="entry name" value="Cyt_c_ID"/>
</dbReference>
<feature type="region of interest" description="Disordered" evidence="7">
    <location>
        <begin position="400"/>
        <end position="428"/>
    </location>
</feature>
<dbReference type="Pfam" id="PF00034">
    <property type="entry name" value="Cytochrom_C"/>
    <property type="match status" value="1"/>
</dbReference>
<dbReference type="InterPro" id="IPR036909">
    <property type="entry name" value="Cyt_c-like_dom_sf"/>
</dbReference>
<keyword evidence="3 6" id="KW-0479">Metal-binding</keyword>
<evidence type="ECO:0000256" key="5">
    <source>
        <dbReference type="ARBA" id="ARBA00023004"/>
    </source>
</evidence>
<dbReference type="Pfam" id="PF03422">
    <property type="entry name" value="CBM_6"/>
    <property type="match status" value="1"/>
</dbReference>
<evidence type="ECO:0000256" key="7">
    <source>
        <dbReference type="SAM" id="MobiDB-lite"/>
    </source>
</evidence>
<dbReference type="InterPro" id="IPR005084">
    <property type="entry name" value="CBM6"/>
</dbReference>
<evidence type="ECO:0000313" key="10">
    <source>
        <dbReference type="Proteomes" id="UP000613030"/>
    </source>
</evidence>
<keyword evidence="5 6" id="KW-0408">Iron</keyword>
<reference evidence="9 10" key="1">
    <citation type="submission" date="2021-01" db="EMBL/GenBank/DDBJ databases">
        <title>Chryseolinea sp. Jin1 Genome sequencing and assembly.</title>
        <authorList>
            <person name="Kim I."/>
        </authorList>
    </citation>
    <scope>NUCLEOTIDE SEQUENCE [LARGE SCALE GENOMIC DNA]</scope>
    <source>
        <strain evidence="9 10">Jin1</strain>
    </source>
</reference>
<keyword evidence="1" id="KW-0813">Transport</keyword>
<dbReference type="InterPro" id="IPR011042">
    <property type="entry name" value="6-blade_b-propeller_TolB-like"/>
</dbReference>
<dbReference type="PROSITE" id="PS51007">
    <property type="entry name" value="CYTC"/>
    <property type="match status" value="1"/>
</dbReference>
<dbReference type="InterPro" id="IPR009056">
    <property type="entry name" value="Cyt_c-like_dom"/>
</dbReference>
<dbReference type="RefSeq" id="WP_202012999.1">
    <property type="nucleotide sequence ID" value="NZ_JAERRB010000007.1"/>
</dbReference>
<dbReference type="Pfam" id="PF18911">
    <property type="entry name" value="PKD_4"/>
    <property type="match status" value="1"/>
</dbReference>
<dbReference type="InterPro" id="IPR035986">
    <property type="entry name" value="PKD_dom_sf"/>
</dbReference>
<dbReference type="Pfam" id="PF07995">
    <property type="entry name" value="GSDH"/>
    <property type="match status" value="1"/>
</dbReference>
<dbReference type="Gene3D" id="2.60.40.10">
    <property type="entry name" value="Immunoglobulins"/>
    <property type="match status" value="1"/>
</dbReference>
<dbReference type="SUPFAM" id="SSF46626">
    <property type="entry name" value="Cytochrome c"/>
    <property type="match status" value="1"/>
</dbReference>
<dbReference type="Gene3D" id="2.120.10.30">
    <property type="entry name" value="TolB, C-terminal domain"/>
    <property type="match status" value="1"/>
</dbReference>
<dbReference type="Gene3D" id="3.40.50.880">
    <property type="match status" value="1"/>
</dbReference>
<keyword evidence="10" id="KW-1185">Reference proteome</keyword>
<protein>
    <submittedName>
        <fullName evidence="9">ThuA domain-containing protein</fullName>
    </submittedName>
</protein>
<dbReference type="PROSITE" id="PS51257">
    <property type="entry name" value="PROKAR_LIPOPROTEIN"/>
    <property type="match status" value="1"/>
</dbReference>
<dbReference type="PANTHER" id="PTHR40469:SF2">
    <property type="entry name" value="GALACTOSE-BINDING DOMAIN-LIKE SUPERFAMILY PROTEIN"/>
    <property type="match status" value="1"/>
</dbReference>
<proteinExistence type="predicted"/>
<dbReference type="Gene3D" id="2.60.120.260">
    <property type="entry name" value="Galactose-binding domain-like"/>
    <property type="match status" value="1"/>
</dbReference>